<evidence type="ECO:0000313" key="4">
    <source>
        <dbReference type="Proteomes" id="UP000327011"/>
    </source>
</evidence>
<dbReference type="PROSITE" id="PS51257">
    <property type="entry name" value="PROKAR_LIPOPROTEIN"/>
    <property type="match status" value="1"/>
</dbReference>
<keyword evidence="4" id="KW-1185">Reference proteome</keyword>
<evidence type="ECO:0008006" key="5">
    <source>
        <dbReference type="Google" id="ProtNLM"/>
    </source>
</evidence>
<evidence type="ECO:0000313" key="3">
    <source>
        <dbReference type="EMBL" id="KAA9378166.1"/>
    </source>
</evidence>
<feature type="signal peptide" evidence="2">
    <location>
        <begin position="1"/>
        <end position="32"/>
    </location>
</feature>
<feature type="compositionally biased region" description="Basic and acidic residues" evidence="1">
    <location>
        <begin position="80"/>
        <end position="89"/>
    </location>
</feature>
<dbReference type="Gene3D" id="2.60.40.420">
    <property type="entry name" value="Cupredoxins - blue copper proteins"/>
    <property type="match status" value="1"/>
</dbReference>
<organism evidence="3 4">
    <name type="scientific">Microbispora cellulosiformans</name>
    <dbReference type="NCBI Taxonomy" id="2614688"/>
    <lineage>
        <taxon>Bacteria</taxon>
        <taxon>Bacillati</taxon>
        <taxon>Actinomycetota</taxon>
        <taxon>Actinomycetes</taxon>
        <taxon>Streptosporangiales</taxon>
        <taxon>Streptosporangiaceae</taxon>
        <taxon>Microbispora</taxon>
    </lineage>
</organism>
<evidence type="ECO:0000256" key="1">
    <source>
        <dbReference type="SAM" id="MobiDB-lite"/>
    </source>
</evidence>
<feature type="region of interest" description="Disordered" evidence="1">
    <location>
        <begin position="35"/>
        <end position="101"/>
    </location>
</feature>
<keyword evidence="2" id="KW-0732">Signal</keyword>
<name>A0A5J5K4N2_9ACTN</name>
<gene>
    <name evidence="3" type="ORF">F5972_14800</name>
</gene>
<sequence length="167" mass="17467">MTFTPARRHRARRRPMLAALLLGVALPMAVSACGESDTTAPATAPTTASSTELPAAAASDAATEPAAPATDAPADAPADADVKEIDVTIKGRKVTPPPGRIEVDKGQRVRITVTGDAADEAHLHGYDKEAELKPGTPATIEFTADETGLFEMETHESGLQLFQLVVR</sequence>
<feature type="compositionally biased region" description="Low complexity" evidence="1">
    <location>
        <begin position="38"/>
        <end position="79"/>
    </location>
</feature>
<dbReference type="AlphaFoldDB" id="A0A5J5K4N2"/>
<feature type="chain" id="PRO_5039466417" description="EfeO-type cupredoxin-like domain-containing protein" evidence="2">
    <location>
        <begin position="33"/>
        <end position="167"/>
    </location>
</feature>
<comment type="caution">
    <text evidence="3">The sequence shown here is derived from an EMBL/GenBank/DDBJ whole genome shotgun (WGS) entry which is preliminary data.</text>
</comment>
<accession>A0A5J5K4N2</accession>
<protein>
    <recommendedName>
        <fullName evidence="5">EfeO-type cupredoxin-like domain-containing protein</fullName>
    </recommendedName>
</protein>
<reference evidence="3 4" key="1">
    <citation type="submission" date="2019-09" db="EMBL/GenBank/DDBJ databases">
        <title>Screening of Novel Bioactive Compounds from Soil-Associated.</title>
        <authorList>
            <person name="Gong X."/>
        </authorList>
    </citation>
    <scope>NUCLEOTIDE SEQUENCE [LARGE SCALE GENOMIC DNA]</scope>
    <source>
        <strain evidence="3 4">Gxj-6</strain>
    </source>
</reference>
<dbReference type="Proteomes" id="UP000327011">
    <property type="component" value="Unassembled WGS sequence"/>
</dbReference>
<proteinExistence type="predicted"/>
<evidence type="ECO:0000256" key="2">
    <source>
        <dbReference type="SAM" id="SignalP"/>
    </source>
</evidence>
<dbReference type="EMBL" id="VYTZ01000005">
    <property type="protein sequence ID" value="KAA9378166.1"/>
    <property type="molecule type" value="Genomic_DNA"/>
</dbReference>
<dbReference type="SUPFAM" id="SSF49503">
    <property type="entry name" value="Cupredoxins"/>
    <property type="match status" value="1"/>
</dbReference>
<dbReference type="InterPro" id="IPR008972">
    <property type="entry name" value="Cupredoxin"/>
</dbReference>
<dbReference type="RefSeq" id="WP_150934079.1">
    <property type="nucleotide sequence ID" value="NZ_VYTZ01000005.1"/>
</dbReference>